<dbReference type="GO" id="GO:0016301">
    <property type="term" value="F:kinase activity"/>
    <property type="evidence" value="ECO:0007669"/>
    <property type="project" value="UniProtKB-KW"/>
</dbReference>
<keyword evidence="1" id="KW-0808">Transferase</keyword>
<dbReference type="EMBL" id="JAUSUG010000003">
    <property type="protein sequence ID" value="MDQ0253873.1"/>
    <property type="molecule type" value="Genomic_DNA"/>
</dbReference>
<comment type="caution">
    <text evidence="1">The sequence shown here is derived from an EMBL/GenBank/DDBJ whole genome shotgun (WGS) entry which is preliminary data.</text>
</comment>
<sequence length="100" mass="11818">METYERLYDEMERVNVRFVGMTTEKTRYDFGLMYTNMFFGKPLVTCMQTGRSFLMCAEDAEDVEYLQKILKLTDIEEAKALSEFFKVTLPFTSIEAQYID</sequence>
<dbReference type="InterPro" id="IPR021415">
    <property type="entry name" value="SAV0927-like"/>
</dbReference>
<dbReference type="RefSeq" id="WP_307323072.1">
    <property type="nucleotide sequence ID" value="NZ_JAUSUG010000003.1"/>
</dbReference>
<protein>
    <submittedName>
        <fullName evidence="1">Nucleoside diphosphate kinase</fullName>
    </submittedName>
</protein>
<organism evidence="1 2">
    <name type="scientific">Evansella vedderi</name>
    <dbReference type="NCBI Taxonomy" id="38282"/>
    <lineage>
        <taxon>Bacteria</taxon>
        <taxon>Bacillati</taxon>
        <taxon>Bacillota</taxon>
        <taxon>Bacilli</taxon>
        <taxon>Bacillales</taxon>
        <taxon>Bacillaceae</taxon>
        <taxon>Evansella</taxon>
    </lineage>
</organism>
<dbReference type="Pfam" id="PF11256">
    <property type="entry name" value="SAV0927-like"/>
    <property type="match status" value="1"/>
</dbReference>
<gene>
    <name evidence="1" type="ORF">J2S74_001245</name>
</gene>
<reference evidence="1 2" key="1">
    <citation type="submission" date="2023-07" db="EMBL/GenBank/DDBJ databases">
        <title>Genomic Encyclopedia of Type Strains, Phase IV (KMG-IV): sequencing the most valuable type-strain genomes for metagenomic binning, comparative biology and taxonomic classification.</title>
        <authorList>
            <person name="Goeker M."/>
        </authorList>
    </citation>
    <scope>NUCLEOTIDE SEQUENCE [LARGE SCALE GENOMIC DNA]</scope>
    <source>
        <strain evidence="1 2">DSM 9768</strain>
    </source>
</reference>
<evidence type="ECO:0000313" key="1">
    <source>
        <dbReference type="EMBL" id="MDQ0253873.1"/>
    </source>
</evidence>
<keyword evidence="2" id="KW-1185">Reference proteome</keyword>
<proteinExistence type="predicted"/>
<evidence type="ECO:0000313" key="2">
    <source>
        <dbReference type="Proteomes" id="UP001230005"/>
    </source>
</evidence>
<dbReference type="Proteomes" id="UP001230005">
    <property type="component" value="Unassembled WGS sequence"/>
</dbReference>
<keyword evidence="1" id="KW-0418">Kinase</keyword>
<accession>A0ABT9ZRM2</accession>
<name>A0ABT9ZRM2_9BACI</name>